<reference evidence="3" key="2">
    <citation type="submission" date="2021-04" db="EMBL/GenBank/DDBJ databases">
        <authorList>
            <person name="Gilroy R."/>
        </authorList>
    </citation>
    <scope>NUCLEOTIDE SEQUENCE</scope>
    <source>
        <strain evidence="3">ChiGjej1B1-98</strain>
    </source>
</reference>
<reference evidence="3" key="1">
    <citation type="journal article" date="2021" name="PeerJ">
        <title>Extensive microbial diversity within the chicken gut microbiome revealed by metagenomics and culture.</title>
        <authorList>
            <person name="Gilroy R."/>
            <person name="Ravi A."/>
            <person name="Getino M."/>
            <person name="Pursley I."/>
            <person name="Horton D.L."/>
            <person name="Alikhan N.F."/>
            <person name="Baker D."/>
            <person name="Gharbi K."/>
            <person name="Hall N."/>
            <person name="Watson M."/>
            <person name="Adriaenssens E.M."/>
            <person name="Foster-Nyarko E."/>
            <person name="Jarju S."/>
            <person name="Secka A."/>
            <person name="Antonio M."/>
            <person name="Oren A."/>
            <person name="Chaudhuri R.R."/>
            <person name="La Ragione R."/>
            <person name="Hildebrand F."/>
            <person name="Pallen M.J."/>
        </authorList>
    </citation>
    <scope>NUCLEOTIDE SEQUENCE</scope>
    <source>
        <strain evidence="3">ChiGjej1B1-98</strain>
    </source>
</reference>
<feature type="signal peptide" evidence="2">
    <location>
        <begin position="1"/>
        <end position="29"/>
    </location>
</feature>
<evidence type="ECO:0000313" key="4">
    <source>
        <dbReference type="Proteomes" id="UP000824005"/>
    </source>
</evidence>
<name>A0A9D1YSP1_9MICO</name>
<protein>
    <recommendedName>
        <fullName evidence="5">Secreted protein</fullName>
    </recommendedName>
</protein>
<accession>A0A9D1YSP1</accession>
<evidence type="ECO:0000313" key="3">
    <source>
        <dbReference type="EMBL" id="HIY64885.1"/>
    </source>
</evidence>
<evidence type="ECO:0008006" key="5">
    <source>
        <dbReference type="Google" id="ProtNLM"/>
    </source>
</evidence>
<proteinExistence type="predicted"/>
<dbReference type="PROSITE" id="PS51257">
    <property type="entry name" value="PROKAR_LIPOPROTEIN"/>
    <property type="match status" value="1"/>
</dbReference>
<dbReference type="AlphaFoldDB" id="A0A9D1YSP1"/>
<dbReference type="EMBL" id="DXDC01000032">
    <property type="protein sequence ID" value="HIY64885.1"/>
    <property type="molecule type" value="Genomic_DNA"/>
</dbReference>
<feature type="chain" id="PRO_5039103163" description="Secreted protein" evidence="2">
    <location>
        <begin position="30"/>
        <end position="163"/>
    </location>
</feature>
<evidence type="ECO:0000256" key="1">
    <source>
        <dbReference type="SAM" id="MobiDB-lite"/>
    </source>
</evidence>
<gene>
    <name evidence="3" type="ORF">H9830_01245</name>
</gene>
<feature type="compositionally biased region" description="Acidic residues" evidence="1">
    <location>
        <begin position="62"/>
        <end position="73"/>
    </location>
</feature>
<sequence>MTRRRAASTLLVALISTALTGCILLPTTADDPSNPPTSHDPGAPITETGGDPEHDNKPDPVFNEEDYVAEDVPTEWPESIPKPDGQPVGGQGSPSFYLVEGDTEYYDEYTETLLALPDAELIDRDDREGRNPSVSIRIGEYRLIVMHHPDNDWLSVGIRYDIW</sequence>
<keyword evidence="2" id="KW-0732">Signal</keyword>
<evidence type="ECO:0000256" key="2">
    <source>
        <dbReference type="SAM" id="SignalP"/>
    </source>
</evidence>
<organism evidence="3 4">
    <name type="scientific">Candidatus Agrococcus pullicola</name>
    <dbReference type="NCBI Taxonomy" id="2838429"/>
    <lineage>
        <taxon>Bacteria</taxon>
        <taxon>Bacillati</taxon>
        <taxon>Actinomycetota</taxon>
        <taxon>Actinomycetes</taxon>
        <taxon>Micrococcales</taxon>
        <taxon>Microbacteriaceae</taxon>
        <taxon>Agrococcus</taxon>
    </lineage>
</organism>
<feature type="region of interest" description="Disordered" evidence="1">
    <location>
        <begin position="27"/>
        <end position="96"/>
    </location>
</feature>
<dbReference type="Proteomes" id="UP000824005">
    <property type="component" value="Unassembled WGS sequence"/>
</dbReference>
<comment type="caution">
    <text evidence="3">The sequence shown here is derived from an EMBL/GenBank/DDBJ whole genome shotgun (WGS) entry which is preliminary data.</text>
</comment>